<dbReference type="InterPro" id="IPR006059">
    <property type="entry name" value="SBP"/>
</dbReference>
<dbReference type="SUPFAM" id="SSF53850">
    <property type="entry name" value="Periplasmic binding protein-like II"/>
    <property type="match status" value="1"/>
</dbReference>
<dbReference type="PANTHER" id="PTHR43649">
    <property type="entry name" value="ARABINOSE-BINDING PROTEIN-RELATED"/>
    <property type="match status" value="1"/>
</dbReference>
<dbReference type="EMBL" id="JBHSFK010000032">
    <property type="protein sequence ID" value="MFC4505267.1"/>
    <property type="molecule type" value="Genomic_DNA"/>
</dbReference>
<dbReference type="InterPro" id="IPR006311">
    <property type="entry name" value="TAT_signal"/>
</dbReference>
<comment type="caution">
    <text evidence="1">The sequence shown here is derived from an EMBL/GenBank/DDBJ whole genome shotgun (WGS) entry which is preliminary data.</text>
</comment>
<accession>A0ABV9AZA3</accession>
<evidence type="ECO:0000313" key="1">
    <source>
        <dbReference type="EMBL" id="MFC4505267.1"/>
    </source>
</evidence>
<dbReference type="Pfam" id="PF01547">
    <property type="entry name" value="SBP_bac_1"/>
    <property type="match status" value="1"/>
</dbReference>
<proteinExistence type="predicted"/>
<name>A0ABV9AZA3_9ACTN</name>
<dbReference type="Gene3D" id="3.40.190.10">
    <property type="entry name" value="Periplasmic binding protein-like II"/>
    <property type="match status" value="1"/>
</dbReference>
<dbReference type="RefSeq" id="WP_381184063.1">
    <property type="nucleotide sequence ID" value="NZ_JBHSFK010000032.1"/>
</dbReference>
<reference evidence="2" key="1">
    <citation type="journal article" date="2019" name="Int. J. Syst. Evol. Microbiol.">
        <title>The Global Catalogue of Microorganisms (GCM) 10K type strain sequencing project: providing services to taxonomists for standard genome sequencing and annotation.</title>
        <authorList>
            <consortium name="The Broad Institute Genomics Platform"/>
            <consortium name="The Broad Institute Genome Sequencing Center for Infectious Disease"/>
            <person name="Wu L."/>
            <person name="Ma J."/>
        </authorList>
    </citation>
    <scope>NUCLEOTIDE SEQUENCE [LARGE SCALE GENOMIC DNA]</scope>
    <source>
        <strain evidence="2">CGMCC 4.7177</strain>
    </source>
</reference>
<dbReference type="Proteomes" id="UP001595839">
    <property type="component" value="Unassembled WGS sequence"/>
</dbReference>
<protein>
    <submittedName>
        <fullName evidence="1">ABC transporter substrate-binding protein</fullName>
    </submittedName>
</protein>
<evidence type="ECO:0000313" key="2">
    <source>
        <dbReference type="Proteomes" id="UP001595839"/>
    </source>
</evidence>
<dbReference type="PANTHER" id="PTHR43649:SF14">
    <property type="entry name" value="BLR3389 PROTEIN"/>
    <property type="match status" value="1"/>
</dbReference>
<sequence>MLRSTSAAMSGPSPMSRRLFLTTTGAVSLGVTLAACGGSDSGGSSASAKQVSQADIDKAMKTPTELTFWTWVPNIDKEVALFEAKYPAVKVKVVNAGQGTPQYTKLRTALKAGSGAPDMVQIEFQAIPTFTITNSLLDLRPYGASALKDKFVDWTWQQVSGSKGEVWAIPQDTGPLGMLYRKDIFDKHGIQVPTTWDEFAAAARKLHKADPDVYLTNLASSQVAAWHGLLWQAGAKPYVMSGKSDITIGVDDAVSRKLGAYWGGLAQEGVVSTDPDFTDGWYAGFNKGKYATWITAAWGPAFLSGSAKATAGKWRAAPLPQWDASKPSSGNWGGSTTAVIRSTKNPIAAAMFAQFLNSDPASAKMFATEQFFFPATKALLADPTFTGDAPAFYGGQKVNQVFADISSTVNSSFQWPPFLDQAATDWTETVGKSLADRTDTVRALGSWQTRLTTYAKNQGFTVKTT</sequence>
<gene>
    <name evidence="1" type="ORF">ACFPIH_38360</name>
</gene>
<keyword evidence="2" id="KW-1185">Reference proteome</keyword>
<organism evidence="1 2">
    <name type="scientific">Streptomyces vulcanius</name>
    <dbReference type="NCBI Taxonomy" id="1441876"/>
    <lineage>
        <taxon>Bacteria</taxon>
        <taxon>Bacillati</taxon>
        <taxon>Actinomycetota</taxon>
        <taxon>Actinomycetes</taxon>
        <taxon>Kitasatosporales</taxon>
        <taxon>Streptomycetaceae</taxon>
        <taxon>Streptomyces</taxon>
    </lineage>
</organism>
<dbReference type="InterPro" id="IPR050490">
    <property type="entry name" value="Bact_solute-bd_prot1"/>
</dbReference>
<dbReference type="PROSITE" id="PS51318">
    <property type="entry name" value="TAT"/>
    <property type="match status" value="1"/>
</dbReference>